<accession>A0ABR0MLH4</accession>
<evidence type="ECO:0000313" key="1">
    <source>
        <dbReference type="EMBL" id="KAK5774663.1"/>
    </source>
</evidence>
<gene>
    <name evidence="1" type="ORF">PVK06_042519</name>
</gene>
<comment type="caution">
    <text evidence="1">The sequence shown here is derived from an EMBL/GenBank/DDBJ whole genome shotgun (WGS) entry which is preliminary data.</text>
</comment>
<evidence type="ECO:0000313" key="2">
    <source>
        <dbReference type="Proteomes" id="UP001358586"/>
    </source>
</evidence>
<name>A0ABR0MLH4_GOSAR</name>
<protein>
    <submittedName>
        <fullName evidence="1">Uncharacterized protein</fullName>
    </submittedName>
</protein>
<dbReference type="Proteomes" id="UP001358586">
    <property type="component" value="Chromosome 12"/>
</dbReference>
<reference evidence="1 2" key="1">
    <citation type="submission" date="2023-03" db="EMBL/GenBank/DDBJ databases">
        <title>WGS of Gossypium arboreum.</title>
        <authorList>
            <person name="Yu D."/>
        </authorList>
    </citation>
    <scope>NUCLEOTIDE SEQUENCE [LARGE SCALE GENOMIC DNA]</scope>
    <source>
        <tissue evidence="1">Leaf</tissue>
    </source>
</reference>
<keyword evidence="2" id="KW-1185">Reference proteome</keyword>
<proteinExistence type="predicted"/>
<organism evidence="1 2">
    <name type="scientific">Gossypium arboreum</name>
    <name type="common">Tree cotton</name>
    <name type="synonym">Gossypium nanking</name>
    <dbReference type="NCBI Taxonomy" id="29729"/>
    <lineage>
        <taxon>Eukaryota</taxon>
        <taxon>Viridiplantae</taxon>
        <taxon>Streptophyta</taxon>
        <taxon>Embryophyta</taxon>
        <taxon>Tracheophyta</taxon>
        <taxon>Spermatophyta</taxon>
        <taxon>Magnoliopsida</taxon>
        <taxon>eudicotyledons</taxon>
        <taxon>Gunneridae</taxon>
        <taxon>Pentapetalae</taxon>
        <taxon>rosids</taxon>
        <taxon>malvids</taxon>
        <taxon>Malvales</taxon>
        <taxon>Malvaceae</taxon>
        <taxon>Malvoideae</taxon>
        <taxon>Gossypium</taxon>
    </lineage>
</organism>
<dbReference type="EMBL" id="JARKNE010000012">
    <property type="protein sequence ID" value="KAK5774663.1"/>
    <property type="molecule type" value="Genomic_DNA"/>
</dbReference>
<sequence>MGLFSDMQLQFETKVELMSEVGEESYWQTLLEPERKREISYPTWVQILTSQSCCNIGSRRQGLRLRKFGGRSIQEIK</sequence>